<organism evidence="2 3">
    <name type="scientific">Polarella glacialis</name>
    <name type="common">Dinoflagellate</name>
    <dbReference type="NCBI Taxonomy" id="89957"/>
    <lineage>
        <taxon>Eukaryota</taxon>
        <taxon>Sar</taxon>
        <taxon>Alveolata</taxon>
        <taxon>Dinophyceae</taxon>
        <taxon>Suessiales</taxon>
        <taxon>Suessiaceae</taxon>
        <taxon>Polarella</taxon>
    </lineage>
</organism>
<dbReference type="AlphaFoldDB" id="A0A813GRB3"/>
<dbReference type="EMBL" id="CAJNNV010029276">
    <property type="protein sequence ID" value="CAE8627836.1"/>
    <property type="molecule type" value="Genomic_DNA"/>
</dbReference>
<accession>A0A813GRB3</accession>
<gene>
    <name evidence="2" type="ORF">PGLA1383_LOCUS44553</name>
</gene>
<evidence type="ECO:0000313" key="3">
    <source>
        <dbReference type="Proteomes" id="UP000654075"/>
    </source>
</evidence>
<proteinExistence type="predicted"/>
<dbReference type="OrthoDB" id="435825at2759"/>
<evidence type="ECO:0000313" key="2">
    <source>
        <dbReference type="EMBL" id="CAE8627836.1"/>
    </source>
</evidence>
<feature type="region of interest" description="Disordered" evidence="1">
    <location>
        <begin position="585"/>
        <end position="613"/>
    </location>
</feature>
<feature type="compositionally biased region" description="Low complexity" evidence="1">
    <location>
        <begin position="685"/>
        <end position="695"/>
    </location>
</feature>
<comment type="caution">
    <text evidence="2">The sequence shown here is derived from an EMBL/GenBank/DDBJ whole genome shotgun (WGS) entry which is preliminary data.</text>
</comment>
<name>A0A813GRB3_POLGL</name>
<feature type="region of interest" description="Disordered" evidence="1">
    <location>
        <begin position="675"/>
        <end position="701"/>
    </location>
</feature>
<reference evidence="2" key="1">
    <citation type="submission" date="2021-02" db="EMBL/GenBank/DDBJ databases">
        <authorList>
            <person name="Dougan E. K."/>
            <person name="Rhodes N."/>
            <person name="Thang M."/>
            <person name="Chan C."/>
        </authorList>
    </citation>
    <scope>NUCLEOTIDE SEQUENCE</scope>
</reference>
<evidence type="ECO:0000256" key="1">
    <source>
        <dbReference type="SAM" id="MobiDB-lite"/>
    </source>
</evidence>
<protein>
    <submittedName>
        <fullName evidence="2">Uncharacterized protein</fullName>
    </submittedName>
</protein>
<sequence>MEETVGASPYRDPELLAACSDLDEEGLEAVLGDLGFAPPGYYVAEFKVLILAAEACARQCRRRFASASETELAWQAHLLAKRRKTRAAEVEERLHRDQPPPGAAAYAKWPSRMRRRLGKAGDNPAQRTEIESKERAKWTVRLIRILKDAKLPAAIEPDGSPVDEGTLRRVTKGRRASTLRSRIKTWEKAGQWFLRTFGGPWPRTVGQVLAYLEARLAEPCARTVPDTIVKTLTFIEVAGEVEAPSRLSTHPAVQNWLEEATTSLAAATRPRKKAQQLLVKIVLAWERTVVDESLPVFVRAFAWYKLTKLWGGMRSSDPQGLPPAKVKLDHRGLLGVFERTKTTGAGKKIEQASLVVSRQAFLEQPEWLATGYGLWKDMGIAAECSDRDYWLPRPSLDLSGCVPRLATYAHASAMSQALARTLKYEGLSGSGLLLTLSGAGLFWTEHSERATINTWARACGVLEDVRKMMCRWQPTCEEGYLRNLRHLVESAQLQIASTIRIAMAAGEDLLDEGQVLDELEDYFKMKWEHSPAEVKDQLTRLKYFWPEGGQDQIAADLVGEAVADSFSGMAAMEEVTQAAYLGQANASVEPEAEEESLPEESDEETAKEEAPPVSHLGKFFISITGTARKRRLHLGGECWRVPGRDYGEFERCDAGQPAPAKYHAVCKQCFPSGVVSQASDEESSSDGSSETSDPSSHGEEA</sequence>
<keyword evidence="3" id="KW-1185">Reference proteome</keyword>
<feature type="compositionally biased region" description="Acidic residues" evidence="1">
    <location>
        <begin position="590"/>
        <end position="606"/>
    </location>
</feature>
<dbReference type="Proteomes" id="UP000654075">
    <property type="component" value="Unassembled WGS sequence"/>
</dbReference>